<evidence type="ECO:0000313" key="7">
    <source>
        <dbReference type="Proteomes" id="UP001596002"/>
    </source>
</evidence>
<dbReference type="Pfam" id="PF00753">
    <property type="entry name" value="Lactamase_B"/>
    <property type="match status" value="1"/>
</dbReference>
<gene>
    <name evidence="6" type="ORF">ACFO8Q_08115</name>
</gene>
<dbReference type="Proteomes" id="UP001596002">
    <property type="component" value="Unassembled WGS sequence"/>
</dbReference>
<sequence>MHIQGFALGAFQTNCYVVTDEGTRTALVIDPGYNPEIVLDAIDDYKVTHILLTHAHLDHIGGLGKLKEVTGAPIYIHENEKDWLTNPMLNGSGRWPQLGGPITDPAADHFVAEGDKIPFAGRELSVVFVPGHSPGSVAYILEDQVFAGDTLFYGSIGRTDLPGGDFDTLITSIRTKLYTLPPQTVVYPGHGPETTVEREKKLNPFVREDYVYDGEIE</sequence>
<dbReference type="PANTHER" id="PTHR46233:SF3">
    <property type="entry name" value="HYDROXYACYLGLUTATHIONE HYDROLASE GLOC"/>
    <property type="match status" value="1"/>
</dbReference>
<comment type="cofactor">
    <cofactor evidence="1">
        <name>Zn(2+)</name>
        <dbReference type="ChEBI" id="CHEBI:29105"/>
    </cofactor>
</comment>
<keyword evidence="7" id="KW-1185">Reference proteome</keyword>
<dbReference type="SUPFAM" id="SSF56281">
    <property type="entry name" value="Metallo-hydrolase/oxidoreductase"/>
    <property type="match status" value="1"/>
</dbReference>
<dbReference type="InterPro" id="IPR036866">
    <property type="entry name" value="RibonucZ/Hydroxyglut_hydro"/>
</dbReference>
<dbReference type="CDD" id="cd06262">
    <property type="entry name" value="metallo-hydrolase-like_MBL-fold"/>
    <property type="match status" value="1"/>
</dbReference>
<evidence type="ECO:0000256" key="1">
    <source>
        <dbReference type="ARBA" id="ARBA00001947"/>
    </source>
</evidence>
<organism evidence="6 7">
    <name type="scientific">Effusibacillus consociatus</name>
    <dbReference type="NCBI Taxonomy" id="1117041"/>
    <lineage>
        <taxon>Bacteria</taxon>
        <taxon>Bacillati</taxon>
        <taxon>Bacillota</taxon>
        <taxon>Bacilli</taxon>
        <taxon>Bacillales</taxon>
        <taxon>Alicyclobacillaceae</taxon>
        <taxon>Effusibacillus</taxon>
    </lineage>
</organism>
<keyword evidence="4" id="KW-0862">Zinc</keyword>
<keyword evidence="3" id="KW-0378">Hydrolase</keyword>
<proteinExistence type="predicted"/>
<dbReference type="InterPro" id="IPR001279">
    <property type="entry name" value="Metallo-B-lactamas"/>
</dbReference>
<evidence type="ECO:0000313" key="6">
    <source>
        <dbReference type="EMBL" id="MFC4767327.1"/>
    </source>
</evidence>
<comment type="caution">
    <text evidence="6">The sequence shown here is derived from an EMBL/GenBank/DDBJ whole genome shotgun (WGS) entry which is preliminary data.</text>
</comment>
<dbReference type="Gene3D" id="3.60.15.10">
    <property type="entry name" value="Ribonuclease Z/Hydroxyacylglutathione hydrolase-like"/>
    <property type="match status" value="1"/>
</dbReference>
<evidence type="ECO:0000256" key="2">
    <source>
        <dbReference type="ARBA" id="ARBA00022723"/>
    </source>
</evidence>
<feature type="domain" description="Metallo-beta-lactamase" evidence="5">
    <location>
        <begin position="12"/>
        <end position="190"/>
    </location>
</feature>
<reference evidence="7" key="1">
    <citation type="journal article" date="2019" name="Int. J. Syst. Evol. Microbiol.">
        <title>The Global Catalogue of Microorganisms (GCM) 10K type strain sequencing project: providing services to taxonomists for standard genome sequencing and annotation.</title>
        <authorList>
            <consortium name="The Broad Institute Genomics Platform"/>
            <consortium name="The Broad Institute Genome Sequencing Center for Infectious Disease"/>
            <person name="Wu L."/>
            <person name="Ma J."/>
        </authorList>
    </citation>
    <scope>NUCLEOTIDE SEQUENCE [LARGE SCALE GENOMIC DNA]</scope>
    <source>
        <strain evidence="7">WYCCWR 12678</strain>
    </source>
</reference>
<evidence type="ECO:0000259" key="5">
    <source>
        <dbReference type="SMART" id="SM00849"/>
    </source>
</evidence>
<dbReference type="PANTHER" id="PTHR46233">
    <property type="entry name" value="HYDROXYACYLGLUTATHIONE HYDROLASE GLOC"/>
    <property type="match status" value="1"/>
</dbReference>
<name>A0ABV9Q240_9BACL</name>
<evidence type="ECO:0000256" key="4">
    <source>
        <dbReference type="ARBA" id="ARBA00022833"/>
    </source>
</evidence>
<dbReference type="SMART" id="SM00849">
    <property type="entry name" value="Lactamase_B"/>
    <property type="match status" value="1"/>
</dbReference>
<accession>A0ABV9Q240</accession>
<dbReference type="InterPro" id="IPR051453">
    <property type="entry name" value="MBL_Glyoxalase_II"/>
</dbReference>
<evidence type="ECO:0000256" key="3">
    <source>
        <dbReference type="ARBA" id="ARBA00022801"/>
    </source>
</evidence>
<protein>
    <submittedName>
        <fullName evidence="6">MBL fold metallo-hydrolase</fullName>
    </submittedName>
</protein>
<keyword evidence="2" id="KW-0479">Metal-binding</keyword>
<dbReference type="EMBL" id="JBHSHC010000052">
    <property type="protein sequence ID" value="MFC4767327.1"/>
    <property type="molecule type" value="Genomic_DNA"/>
</dbReference>